<evidence type="ECO:0000256" key="1">
    <source>
        <dbReference type="SAM" id="MobiDB-lite"/>
    </source>
</evidence>
<evidence type="ECO:0000313" key="3">
    <source>
        <dbReference type="Proteomes" id="UP000008068"/>
    </source>
</evidence>
<dbReference type="InParanoid" id="G0MQQ6"/>
<dbReference type="HOGENOM" id="CLU_804689_0_0_1"/>
<keyword evidence="3" id="KW-1185">Reference proteome</keyword>
<organism evidence="3">
    <name type="scientific">Caenorhabditis brenneri</name>
    <name type="common">Nematode worm</name>
    <dbReference type="NCBI Taxonomy" id="135651"/>
    <lineage>
        <taxon>Eukaryota</taxon>
        <taxon>Metazoa</taxon>
        <taxon>Ecdysozoa</taxon>
        <taxon>Nematoda</taxon>
        <taxon>Chromadorea</taxon>
        <taxon>Rhabditida</taxon>
        <taxon>Rhabditina</taxon>
        <taxon>Rhabditomorpha</taxon>
        <taxon>Rhabditoidea</taxon>
        <taxon>Rhabditidae</taxon>
        <taxon>Peloderinae</taxon>
        <taxon>Caenorhabditis</taxon>
    </lineage>
</organism>
<feature type="region of interest" description="Disordered" evidence="1">
    <location>
        <begin position="14"/>
        <end position="53"/>
    </location>
</feature>
<protein>
    <submittedName>
        <fullName evidence="2">Uncharacterized protein</fullName>
    </submittedName>
</protein>
<sequence>MSLEPEDKFLTYFAKGEKSSHSDGQSPKAKPIKNLNEFRTSSDFQKSSESSDERLQRLASLRKLWDNFVSGTKETDKSSNDQCLLYQTEDKNDENFQVSSEVSERPEEKNTMVLETMDGFRAFPVQQMTLAPRVVLRDRWDDSEYGTNYDTDESIQNDCQCYVCQNNSLCAEDEDDDSFEHLSRNSGESEDMSTVLTEPVEGFNTMLCFSPLDQLAGETGGESDTEKYIIRNTEFKTLDEMKNDAMRKEVYEVLKKIESYVEGKSEGALASLVEKVKKMLIEEQNNVRQCPRQKEKVRQQLAGLLPKIKECLESLQRAENLAGGILEEILPSTTVIDDYYYYSFH</sequence>
<dbReference type="AlphaFoldDB" id="G0MQQ6"/>
<evidence type="ECO:0000313" key="2">
    <source>
        <dbReference type="EMBL" id="EGT41485.1"/>
    </source>
</evidence>
<dbReference type="Proteomes" id="UP000008068">
    <property type="component" value="Unassembled WGS sequence"/>
</dbReference>
<reference evidence="3" key="1">
    <citation type="submission" date="2011-07" db="EMBL/GenBank/DDBJ databases">
        <authorList>
            <consortium name="Caenorhabditis brenneri Sequencing and Analysis Consortium"/>
            <person name="Wilson R.K."/>
        </authorList>
    </citation>
    <scope>NUCLEOTIDE SEQUENCE [LARGE SCALE GENOMIC DNA]</scope>
    <source>
        <strain evidence="3">PB2801</strain>
    </source>
</reference>
<accession>G0MQQ6</accession>
<gene>
    <name evidence="2" type="ORF">CAEBREN_14896</name>
</gene>
<dbReference type="EMBL" id="GL379807">
    <property type="protein sequence ID" value="EGT41485.1"/>
    <property type="molecule type" value="Genomic_DNA"/>
</dbReference>
<name>G0MQQ6_CAEBE</name>
<proteinExistence type="predicted"/>